<name>A0AAE0IWP5_9PEZI</name>
<proteinExistence type="predicted"/>
<dbReference type="PANTHER" id="PTHR37535:SF4">
    <property type="entry name" value="FLUG DOMAIN-CONTAINING PROTEIN"/>
    <property type="match status" value="1"/>
</dbReference>
<organism evidence="1 2">
    <name type="scientific">Cercophora scortea</name>
    <dbReference type="NCBI Taxonomy" id="314031"/>
    <lineage>
        <taxon>Eukaryota</taxon>
        <taxon>Fungi</taxon>
        <taxon>Dikarya</taxon>
        <taxon>Ascomycota</taxon>
        <taxon>Pezizomycotina</taxon>
        <taxon>Sordariomycetes</taxon>
        <taxon>Sordariomycetidae</taxon>
        <taxon>Sordariales</taxon>
        <taxon>Lasiosphaeriaceae</taxon>
        <taxon>Cercophora</taxon>
    </lineage>
</organism>
<evidence type="ECO:0000313" key="1">
    <source>
        <dbReference type="EMBL" id="KAK3332649.1"/>
    </source>
</evidence>
<dbReference type="AlphaFoldDB" id="A0AAE0IWP5"/>
<dbReference type="PANTHER" id="PTHR37535">
    <property type="entry name" value="FLUG DOMAIN PROTEIN"/>
    <property type="match status" value="1"/>
</dbReference>
<dbReference type="Proteomes" id="UP001286456">
    <property type="component" value="Unassembled WGS sequence"/>
</dbReference>
<reference evidence="1" key="1">
    <citation type="journal article" date="2023" name="Mol. Phylogenet. Evol.">
        <title>Genome-scale phylogeny and comparative genomics of the fungal order Sordariales.</title>
        <authorList>
            <person name="Hensen N."/>
            <person name="Bonometti L."/>
            <person name="Westerberg I."/>
            <person name="Brannstrom I.O."/>
            <person name="Guillou S."/>
            <person name="Cros-Aarteil S."/>
            <person name="Calhoun S."/>
            <person name="Haridas S."/>
            <person name="Kuo A."/>
            <person name="Mondo S."/>
            <person name="Pangilinan J."/>
            <person name="Riley R."/>
            <person name="LaButti K."/>
            <person name="Andreopoulos B."/>
            <person name="Lipzen A."/>
            <person name="Chen C."/>
            <person name="Yan M."/>
            <person name="Daum C."/>
            <person name="Ng V."/>
            <person name="Clum A."/>
            <person name="Steindorff A."/>
            <person name="Ohm R.A."/>
            <person name="Martin F."/>
            <person name="Silar P."/>
            <person name="Natvig D.O."/>
            <person name="Lalanne C."/>
            <person name="Gautier V."/>
            <person name="Ament-Velasquez S.L."/>
            <person name="Kruys A."/>
            <person name="Hutchinson M.I."/>
            <person name="Powell A.J."/>
            <person name="Barry K."/>
            <person name="Miller A.N."/>
            <person name="Grigoriev I.V."/>
            <person name="Debuchy R."/>
            <person name="Gladieux P."/>
            <person name="Hiltunen Thoren M."/>
            <person name="Johannesson H."/>
        </authorList>
    </citation>
    <scope>NUCLEOTIDE SEQUENCE</scope>
    <source>
        <strain evidence="1">SMH4131-1</strain>
    </source>
</reference>
<comment type="caution">
    <text evidence="1">The sequence shown here is derived from an EMBL/GenBank/DDBJ whole genome shotgun (WGS) entry which is preliminary data.</text>
</comment>
<reference evidence="1" key="2">
    <citation type="submission" date="2023-06" db="EMBL/GenBank/DDBJ databases">
        <authorList>
            <consortium name="Lawrence Berkeley National Laboratory"/>
            <person name="Haridas S."/>
            <person name="Hensen N."/>
            <person name="Bonometti L."/>
            <person name="Westerberg I."/>
            <person name="Brannstrom I.O."/>
            <person name="Guillou S."/>
            <person name="Cros-Aarteil S."/>
            <person name="Calhoun S."/>
            <person name="Kuo A."/>
            <person name="Mondo S."/>
            <person name="Pangilinan J."/>
            <person name="Riley R."/>
            <person name="Labutti K."/>
            <person name="Andreopoulos B."/>
            <person name="Lipzen A."/>
            <person name="Chen C."/>
            <person name="Yanf M."/>
            <person name="Daum C."/>
            <person name="Ng V."/>
            <person name="Clum A."/>
            <person name="Steindorff A."/>
            <person name="Ohm R."/>
            <person name="Martin F."/>
            <person name="Silar P."/>
            <person name="Natvig D."/>
            <person name="Lalanne C."/>
            <person name="Gautier V."/>
            <person name="Ament-Velasquez S.L."/>
            <person name="Kruys A."/>
            <person name="Hutchinson M.I."/>
            <person name="Powell A.J."/>
            <person name="Barry K."/>
            <person name="Miller A.N."/>
            <person name="Grigoriev I.V."/>
            <person name="Debuchy R."/>
            <person name="Gladieux P."/>
            <person name="Thoren M.H."/>
            <person name="Johannesson H."/>
        </authorList>
    </citation>
    <scope>NUCLEOTIDE SEQUENCE</scope>
    <source>
        <strain evidence="1">SMH4131-1</strain>
    </source>
</reference>
<gene>
    <name evidence="1" type="ORF">B0T19DRAFT_398396</name>
</gene>
<evidence type="ECO:0000313" key="2">
    <source>
        <dbReference type="Proteomes" id="UP001286456"/>
    </source>
</evidence>
<protein>
    <submittedName>
        <fullName evidence="1">Uncharacterized protein</fullName>
    </submittedName>
</protein>
<sequence length="400" mass="46199">MVRVVNSSVSVLGLWKALVVEADARVLSAKRRQEQDSSGSSWKLTKELWKLRWDKGEERGVGPVYEISVWIANDLSTKFNLKRQQSFDKIATTSDDVVLVLRTLWEQAQHIQCDARTRIAFHSTILLASIGGFRPGVLTNFPYENVKQVLCLATLLIAQAISDDAFEPSFSSFEELLQRPNIERTNYLELAWKPKMRTQSIIPLAYHRYRELWNRTVLVSGPLEPAVRNRVLSHTTAVFETSYQPQHLRENLQKLAFQDEGVLENRELFQMLGRALLMRDEHAPIYVFEVDLHSFELRKDIQELTAKYKAATAEHGANDKISKRICAERFYLRETLSSLALEQRRNEYFAEADRRRALGIPTDDLRTSHHKSHKRKYYLGDLQAAKCIRCSSLRTYSSLL</sequence>
<dbReference type="EMBL" id="JAUEPO010000002">
    <property type="protein sequence ID" value="KAK3332649.1"/>
    <property type="molecule type" value="Genomic_DNA"/>
</dbReference>
<keyword evidence="2" id="KW-1185">Reference proteome</keyword>
<accession>A0AAE0IWP5</accession>